<comment type="subcellular location">
    <subcellularLocation>
        <location evidence="1">Membrane</location>
        <topology evidence="1">Multi-pass membrane protein</topology>
    </subcellularLocation>
</comment>
<dbReference type="PANTHER" id="PTHR12668">
    <property type="entry name" value="TRANSMEMBRANE PROTEIN 14, 15"/>
    <property type="match status" value="1"/>
</dbReference>
<dbReference type="GeneTree" id="ENSGT00940000154772"/>
<dbReference type="GO" id="GO:0006783">
    <property type="term" value="P:heme biosynthetic process"/>
    <property type="evidence" value="ECO:0007669"/>
    <property type="project" value="UniProtKB-KW"/>
</dbReference>
<dbReference type="PANTHER" id="PTHR12668:SF4">
    <property type="entry name" value="TRANSMEMBRANE PROTEIN 14C-RELATED"/>
    <property type="match status" value="1"/>
</dbReference>
<evidence type="ECO:0000313" key="10">
    <source>
        <dbReference type="Ensembl" id="ENSDCDP00010060379.1"/>
    </source>
</evidence>
<dbReference type="InterPro" id="IPR044890">
    <property type="entry name" value="TMEM14_sf"/>
</dbReference>
<evidence type="ECO:0000256" key="4">
    <source>
        <dbReference type="ARBA" id="ARBA00022989"/>
    </source>
</evidence>
<keyword evidence="5" id="KW-0350">Heme biosynthesis</keyword>
<feature type="transmembrane region" description="Helical" evidence="9">
    <location>
        <begin position="55"/>
        <end position="74"/>
    </location>
</feature>
<feature type="transmembrane region" description="Helical" evidence="9">
    <location>
        <begin position="80"/>
        <end position="102"/>
    </location>
</feature>
<evidence type="ECO:0000256" key="3">
    <source>
        <dbReference type="ARBA" id="ARBA00022692"/>
    </source>
</evidence>
<reference evidence="10 11" key="1">
    <citation type="submission" date="2020-06" db="EMBL/GenBank/DDBJ databases">
        <authorList>
            <consortium name="Wellcome Sanger Institute Data Sharing"/>
        </authorList>
    </citation>
    <scope>NUCLEOTIDE SEQUENCE [LARGE SCALE GENOMIC DNA]</scope>
</reference>
<evidence type="ECO:0000256" key="1">
    <source>
        <dbReference type="ARBA" id="ARBA00004141"/>
    </source>
</evidence>
<name>A0AAY4ET55_9TELE</name>
<evidence type="ECO:0000256" key="9">
    <source>
        <dbReference type="SAM" id="Phobius"/>
    </source>
</evidence>
<dbReference type="InterPro" id="IPR005349">
    <property type="entry name" value="TMEM14"/>
</dbReference>
<sequence length="111" mass="11582">MAADAVGYLYAALVLSGGAVGYVKAGSVTSLLAGLFFGVLAGLGTHRLSKGPGHFWLLLGTSGTLALVMGVRFFNSWNFMPAGLITGASLLVVMKICVQCFLQKSDKPRQT</sequence>
<proteinExistence type="inferred from homology"/>
<organism evidence="10 11">
    <name type="scientific">Denticeps clupeoides</name>
    <name type="common">denticle herring</name>
    <dbReference type="NCBI Taxonomy" id="299321"/>
    <lineage>
        <taxon>Eukaryota</taxon>
        <taxon>Metazoa</taxon>
        <taxon>Chordata</taxon>
        <taxon>Craniata</taxon>
        <taxon>Vertebrata</taxon>
        <taxon>Euteleostomi</taxon>
        <taxon>Actinopterygii</taxon>
        <taxon>Neopterygii</taxon>
        <taxon>Teleostei</taxon>
        <taxon>Clupei</taxon>
        <taxon>Clupeiformes</taxon>
        <taxon>Denticipitoidei</taxon>
        <taxon>Denticipitidae</taxon>
        <taxon>Denticeps</taxon>
    </lineage>
</organism>
<comment type="similarity">
    <text evidence="2">Belongs to the TMEM14 family.</text>
</comment>
<keyword evidence="11" id="KW-1185">Reference proteome</keyword>
<protein>
    <recommendedName>
        <fullName evidence="8">Transmembrane protein 14C</fullName>
    </recommendedName>
</protein>
<dbReference type="AlphaFoldDB" id="A0AAY4ET55"/>
<dbReference type="Proteomes" id="UP000694580">
    <property type="component" value="Chromosome 5"/>
</dbReference>
<keyword evidence="3 9" id="KW-0812">Transmembrane</keyword>
<feature type="transmembrane region" description="Helical" evidence="9">
    <location>
        <begin position="20"/>
        <end position="43"/>
    </location>
</feature>
<dbReference type="Ensembl" id="ENSDCDT00010071126.1">
    <property type="protein sequence ID" value="ENSDCDP00010060379.1"/>
    <property type="gene ID" value="ENSDCDG00010033563.1"/>
</dbReference>
<evidence type="ECO:0000256" key="8">
    <source>
        <dbReference type="ARBA" id="ARBA00039421"/>
    </source>
</evidence>
<gene>
    <name evidence="10" type="primary">TMEM14C</name>
</gene>
<evidence type="ECO:0000256" key="7">
    <source>
        <dbReference type="ARBA" id="ARBA00037428"/>
    </source>
</evidence>
<evidence type="ECO:0000313" key="11">
    <source>
        <dbReference type="Proteomes" id="UP000694580"/>
    </source>
</evidence>
<reference evidence="10" key="3">
    <citation type="submission" date="2025-09" db="UniProtKB">
        <authorList>
            <consortium name="Ensembl"/>
        </authorList>
    </citation>
    <scope>IDENTIFICATION</scope>
</reference>
<reference evidence="10" key="2">
    <citation type="submission" date="2025-08" db="UniProtKB">
        <authorList>
            <consortium name="Ensembl"/>
        </authorList>
    </citation>
    <scope>IDENTIFICATION</scope>
</reference>
<evidence type="ECO:0000256" key="2">
    <source>
        <dbReference type="ARBA" id="ARBA00007590"/>
    </source>
</evidence>
<evidence type="ECO:0000256" key="5">
    <source>
        <dbReference type="ARBA" id="ARBA00023133"/>
    </source>
</evidence>
<dbReference type="Pfam" id="PF03647">
    <property type="entry name" value="Tmemb_14"/>
    <property type="match status" value="1"/>
</dbReference>
<accession>A0AAY4ET55</accession>
<evidence type="ECO:0000256" key="6">
    <source>
        <dbReference type="ARBA" id="ARBA00023136"/>
    </source>
</evidence>
<dbReference type="Gene3D" id="1.10.10.1740">
    <property type="entry name" value="Transmembrane protein 14-like"/>
    <property type="match status" value="1"/>
</dbReference>
<keyword evidence="6 9" id="KW-0472">Membrane</keyword>
<comment type="function">
    <text evidence="7">Required for normal heme biosynthesis.</text>
</comment>
<dbReference type="GO" id="GO:0031966">
    <property type="term" value="C:mitochondrial membrane"/>
    <property type="evidence" value="ECO:0007669"/>
    <property type="project" value="TreeGrafter"/>
</dbReference>
<dbReference type="GO" id="GO:0070453">
    <property type="term" value="P:regulation of heme biosynthetic process"/>
    <property type="evidence" value="ECO:0007669"/>
    <property type="project" value="TreeGrafter"/>
</dbReference>
<keyword evidence="4 9" id="KW-1133">Transmembrane helix</keyword>